<feature type="domain" description="Transposase DDE" evidence="1">
    <location>
        <begin position="2"/>
        <end position="118"/>
    </location>
</feature>
<evidence type="ECO:0000259" key="1">
    <source>
        <dbReference type="Pfam" id="PF13751"/>
    </source>
</evidence>
<evidence type="ECO:0000313" key="2">
    <source>
        <dbReference type="EMBL" id="WAC13345.1"/>
    </source>
</evidence>
<protein>
    <submittedName>
        <fullName evidence="2">Transposase</fullName>
    </submittedName>
</protein>
<keyword evidence="3" id="KW-1185">Reference proteome</keyword>
<accession>A0A9E8NB24</accession>
<dbReference type="Pfam" id="PF13751">
    <property type="entry name" value="DDE_Tnp_1_6"/>
    <property type="match status" value="1"/>
</dbReference>
<dbReference type="EMBL" id="CP112998">
    <property type="protein sequence ID" value="WAC13345.1"/>
    <property type="molecule type" value="Genomic_DNA"/>
</dbReference>
<dbReference type="PANTHER" id="PTHR33408">
    <property type="entry name" value="TRANSPOSASE"/>
    <property type="match status" value="1"/>
</dbReference>
<dbReference type="KEGG" id="dpf:ON006_05150"/>
<name>A0A9E8NB24_9BACT</name>
<sequence length="153" mass="17447">MGKTIPFKGFDRTSDGKPIKNYRASKRDCIPCVLKESCTPKSQFKRIFTTAYENYHRAYERQLSKRGKRMKQVRQSTVEPVFGALVHHYGLSKINVLGKAAAHKVMLMAATCFNLKKYLKTFKRKFTNSAAMKTMAHLTGAFLKPSIAFTPNF</sequence>
<dbReference type="PANTHER" id="PTHR33408:SF2">
    <property type="entry name" value="TRANSPOSASE DDE DOMAIN-CONTAINING PROTEIN"/>
    <property type="match status" value="1"/>
</dbReference>
<gene>
    <name evidence="2" type="ORF">ON006_05150</name>
</gene>
<organism evidence="2 3">
    <name type="scientific">Dyadobacter pollutisoli</name>
    <dbReference type="NCBI Taxonomy" id="2910158"/>
    <lineage>
        <taxon>Bacteria</taxon>
        <taxon>Pseudomonadati</taxon>
        <taxon>Bacteroidota</taxon>
        <taxon>Cytophagia</taxon>
        <taxon>Cytophagales</taxon>
        <taxon>Spirosomataceae</taxon>
        <taxon>Dyadobacter</taxon>
    </lineage>
</organism>
<dbReference type="AlphaFoldDB" id="A0A9E8NB24"/>
<dbReference type="Proteomes" id="UP001164653">
    <property type="component" value="Chromosome"/>
</dbReference>
<evidence type="ECO:0000313" key="3">
    <source>
        <dbReference type="Proteomes" id="UP001164653"/>
    </source>
</evidence>
<reference evidence="2" key="1">
    <citation type="submission" date="2022-11" db="EMBL/GenBank/DDBJ databases">
        <title>Dyadobacter pollutisoli sp. nov., isolated from plastic dumped soil.</title>
        <authorList>
            <person name="Kim J.M."/>
            <person name="Kim K.R."/>
            <person name="Lee J.K."/>
            <person name="Hao L."/>
            <person name="Jeon C.O."/>
        </authorList>
    </citation>
    <scope>NUCLEOTIDE SEQUENCE</scope>
    <source>
        <strain evidence="2">U1</strain>
    </source>
</reference>
<dbReference type="InterPro" id="IPR025668">
    <property type="entry name" value="Tnp_DDE_dom"/>
</dbReference>
<proteinExistence type="predicted"/>
<dbReference type="RefSeq" id="WP_244819542.1">
    <property type="nucleotide sequence ID" value="NZ_CP112998.1"/>
</dbReference>